<evidence type="ECO:0000256" key="1">
    <source>
        <dbReference type="ARBA" id="ARBA00004370"/>
    </source>
</evidence>
<keyword evidence="3" id="KW-0812">Transmembrane</keyword>
<keyword evidence="4" id="KW-1133">Transmembrane helix</keyword>
<dbReference type="GO" id="GO:0031966">
    <property type="term" value="C:mitochondrial membrane"/>
    <property type="evidence" value="ECO:0007669"/>
    <property type="project" value="TreeGrafter"/>
</dbReference>
<evidence type="ECO:0000313" key="8">
    <source>
        <dbReference type="Proteomes" id="UP000504640"/>
    </source>
</evidence>
<evidence type="ECO:0000256" key="7">
    <source>
        <dbReference type="SAM" id="SignalP"/>
    </source>
</evidence>
<name>A0A6J3FKI4_SAPAP</name>
<dbReference type="GO" id="GO:0070453">
    <property type="term" value="P:regulation of heme biosynthetic process"/>
    <property type="evidence" value="ECO:0007669"/>
    <property type="project" value="TreeGrafter"/>
</dbReference>
<dbReference type="Proteomes" id="UP000504640">
    <property type="component" value="Unplaced"/>
</dbReference>
<comment type="similarity">
    <text evidence="2">Belongs to the TMEM14 family.</text>
</comment>
<evidence type="ECO:0000256" key="2">
    <source>
        <dbReference type="ARBA" id="ARBA00007590"/>
    </source>
</evidence>
<gene>
    <name evidence="9" type="primary">LOC116531270</name>
</gene>
<keyword evidence="5" id="KW-0472">Membrane</keyword>
<organism evidence="8 9">
    <name type="scientific">Sapajus apella</name>
    <name type="common">Brown-capped capuchin</name>
    <name type="synonym">Cebus apella</name>
    <dbReference type="NCBI Taxonomy" id="9515"/>
    <lineage>
        <taxon>Eukaryota</taxon>
        <taxon>Metazoa</taxon>
        <taxon>Chordata</taxon>
        <taxon>Craniata</taxon>
        <taxon>Vertebrata</taxon>
        <taxon>Euteleostomi</taxon>
        <taxon>Mammalia</taxon>
        <taxon>Eutheria</taxon>
        <taxon>Euarchontoglires</taxon>
        <taxon>Primates</taxon>
        <taxon>Haplorrhini</taxon>
        <taxon>Platyrrhini</taxon>
        <taxon>Cebidae</taxon>
        <taxon>Cebinae</taxon>
        <taxon>Sapajus</taxon>
    </lineage>
</organism>
<dbReference type="InterPro" id="IPR005349">
    <property type="entry name" value="TMEM14"/>
</dbReference>
<feature type="region of interest" description="Disordered" evidence="6">
    <location>
        <begin position="22"/>
        <end position="59"/>
    </location>
</feature>
<dbReference type="Pfam" id="PF03647">
    <property type="entry name" value="Tmemb_14"/>
    <property type="match status" value="1"/>
</dbReference>
<dbReference type="Gene3D" id="1.10.10.1740">
    <property type="entry name" value="Transmembrane protein 14-like"/>
    <property type="match status" value="1"/>
</dbReference>
<comment type="subcellular location">
    <subcellularLocation>
        <location evidence="1">Membrane</location>
    </subcellularLocation>
</comment>
<protein>
    <submittedName>
        <fullName evidence="9">Uncharacterized protein LOC116531270 isoform X1</fullName>
    </submittedName>
</protein>
<feature type="signal peptide" evidence="7">
    <location>
        <begin position="1"/>
        <end position="26"/>
    </location>
</feature>
<proteinExistence type="inferred from homology"/>
<dbReference type="InterPro" id="IPR044890">
    <property type="entry name" value="TMEM14_sf"/>
</dbReference>
<keyword evidence="7" id="KW-0732">Signal</keyword>
<keyword evidence="8" id="KW-1185">Reference proteome</keyword>
<evidence type="ECO:0000313" key="9">
    <source>
        <dbReference type="RefSeq" id="XP_032105867.1"/>
    </source>
</evidence>
<evidence type="ECO:0000256" key="5">
    <source>
        <dbReference type="ARBA" id="ARBA00023136"/>
    </source>
</evidence>
<reference evidence="9" key="1">
    <citation type="submission" date="2025-08" db="UniProtKB">
        <authorList>
            <consortium name="RefSeq"/>
        </authorList>
    </citation>
    <scope>IDENTIFICATION</scope>
    <source>
        <tissue evidence="9">Blood</tissue>
    </source>
</reference>
<dbReference type="PANTHER" id="PTHR12668:SF34">
    <property type="entry name" value="TRANSMEMBRANE PROTEIN 14B"/>
    <property type="match status" value="1"/>
</dbReference>
<sequence>MPRPTPRPRDAGRWLLLLGSSSSGAAVPLPCPSLSPGKLRTRHNAPPLSPPSRAPRRQSARCRVSGETWLSCAAASVHLWTVRAFGRPVQAWGSLLSGQRREEWRRASPQCEWAVNVNGVARSFWKPESLSSAENPKSRVPSLVVGLFFGSLAGLGSYQLSQDPKNVWLFLAATSGTFASVMALRSYYHGKVMPVGLIAGARCRWLAFLLSSALLLHLSEEPQVAAAGEGFSFLFSPTATTLTCLMLEKIHHSNHNTMLCG</sequence>
<dbReference type="PANTHER" id="PTHR12668">
    <property type="entry name" value="TRANSMEMBRANE PROTEIN 14, 15"/>
    <property type="match status" value="1"/>
</dbReference>
<dbReference type="RefSeq" id="XP_032105867.1">
    <property type="nucleotide sequence ID" value="XM_032249976.1"/>
</dbReference>
<dbReference type="GeneID" id="116531270"/>
<dbReference type="AlphaFoldDB" id="A0A6J3FKI4"/>
<evidence type="ECO:0000256" key="6">
    <source>
        <dbReference type="SAM" id="MobiDB-lite"/>
    </source>
</evidence>
<feature type="chain" id="PRO_5026739752" evidence="7">
    <location>
        <begin position="27"/>
        <end position="261"/>
    </location>
</feature>
<evidence type="ECO:0000256" key="4">
    <source>
        <dbReference type="ARBA" id="ARBA00022989"/>
    </source>
</evidence>
<accession>A0A6J3FKI4</accession>
<evidence type="ECO:0000256" key="3">
    <source>
        <dbReference type="ARBA" id="ARBA00022692"/>
    </source>
</evidence>